<protein>
    <submittedName>
        <fullName evidence="1">Uncharacterized protein</fullName>
    </submittedName>
</protein>
<reference evidence="1" key="1">
    <citation type="submission" date="2020-04" db="EMBL/GenBank/DDBJ databases">
        <authorList>
            <person name="Chiriac C."/>
            <person name="Salcher M."/>
            <person name="Ghai R."/>
            <person name="Kavagutti S V."/>
        </authorList>
    </citation>
    <scope>NUCLEOTIDE SEQUENCE</scope>
</reference>
<accession>A0A6J5P601</accession>
<proteinExistence type="predicted"/>
<gene>
    <name evidence="1" type="ORF">UFOVP787_198</name>
</gene>
<name>A0A6J5P601_9CAUD</name>
<evidence type="ECO:0000313" key="1">
    <source>
        <dbReference type="EMBL" id="CAB4162954.1"/>
    </source>
</evidence>
<sequence>MSKNLKKFKKNDYSYEDEDHVDNRSNYLEKKQAKRISRALKTKDISALMSEDEGDETDYFSQQDYHISLRDYK</sequence>
<organism evidence="1">
    <name type="scientific">uncultured Caudovirales phage</name>
    <dbReference type="NCBI Taxonomy" id="2100421"/>
    <lineage>
        <taxon>Viruses</taxon>
        <taxon>Duplodnaviria</taxon>
        <taxon>Heunggongvirae</taxon>
        <taxon>Uroviricota</taxon>
        <taxon>Caudoviricetes</taxon>
        <taxon>Peduoviridae</taxon>
        <taxon>Maltschvirus</taxon>
        <taxon>Maltschvirus maltsch</taxon>
    </lineage>
</organism>
<dbReference type="EMBL" id="LR796734">
    <property type="protein sequence ID" value="CAB4162954.1"/>
    <property type="molecule type" value="Genomic_DNA"/>
</dbReference>